<evidence type="ECO:0000313" key="2">
    <source>
        <dbReference type="Proteomes" id="UP000036426"/>
    </source>
</evidence>
<dbReference type="OrthoDB" id="9790847at2"/>
<dbReference type="NCBIfam" id="TIGR02753">
    <property type="entry name" value="sodN"/>
    <property type="match status" value="1"/>
</dbReference>
<accession>A0A0J1GKY0</accession>
<organism evidence="1 2">
    <name type="scientific">Photobacterium aphoticum</name>
    <dbReference type="NCBI Taxonomy" id="754436"/>
    <lineage>
        <taxon>Bacteria</taxon>
        <taxon>Pseudomonadati</taxon>
        <taxon>Pseudomonadota</taxon>
        <taxon>Gammaproteobacteria</taxon>
        <taxon>Vibrionales</taxon>
        <taxon>Vibrionaceae</taxon>
        <taxon>Photobacterium</taxon>
    </lineage>
</organism>
<dbReference type="SUPFAM" id="SSF109770">
    <property type="entry name" value="Nickel-containing superoxide dismutase, NiSOD"/>
    <property type="match status" value="1"/>
</dbReference>
<dbReference type="Proteomes" id="UP000036426">
    <property type="component" value="Unassembled WGS sequence"/>
</dbReference>
<gene>
    <name evidence="1" type="ORF">ABT58_12155</name>
</gene>
<dbReference type="Gene3D" id="1.20.120.400">
    <property type="entry name" value="Nickel-containing superoxide dismutase"/>
    <property type="match status" value="1"/>
</dbReference>
<dbReference type="RefSeq" id="WP_047874681.1">
    <property type="nucleotide sequence ID" value="NZ_BMYC01000004.1"/>
</dbReference>
<name>A0A0J1GKY0_9GAMM</name>
<comment type="caution">
    <text evidence="1">The sequence shown here is derived from an EMBL/GenBank/DDBJ whole genome shotgun (WGS) entry which is preliminary data.</text>
</comment>
<dbReference type="GO" id="GO:0016151">
    <property type="term" value="F:nickel cation binding"/>
    <property type="evidence" value="ECO:0007669"/>
    <property type="project" value="InterPro"/>
</dbReference>
<dbReference type="EMBL" id="LDOV01000022">
    <property type="protein sequence ID" value="KLV00415.1"/>
    <property type="molecule type" value="Genomic_DNA"/>
</dbReference>
<dbReference type="InterPro" id="IPR036502">
    <property type="entry name" value="NiSOD_sf"/>
</dbReference>
<evidence type="ECO:0000313" key="1">
    <source>
        <dbReference type="EMBL" id="KLV00415.1"/>
    </source>
</evidence>
<dbReference type="AlphaFoldDB" id="A0A0J1GKY0"/>
<protein>
    <submittedName>
        <fullName evidence="1">Superoxide dismutase</fullName>
    </submittedName>
</protein>
<sequence length="169" mass="19146">MLHKLLTAFDRQHPLPTVSAHCDIPCKIYDPISAQLSVLTMIRLCDLIDELATKPALTIQDQAQLARLVAQKEQHGIELKQQVTVIWGDYFKQPQFDQVAGVHDLVHRIMLQASKTKQHVVRAHALELLELVNQFAEAFWLTKGVKTFRAQCPYPTEQIVAYPALSPQS</sequence>
<proteinExistence type="predicted"/>
<dbReference type="InterPro" id="IPR014123">
    <property type="entry name" value="Superoxide_dismutase_Ni-type"/>
</dbReference>
<dbReference type="GO" id="GO:0004784">
    <property type="term" value="F:superoxide dismutase activity"/>
    <property type="evidence" value="ECO:0007669"/>
    <property type="project" value="InterPro"/>
</dbReference>
<keyword evidence="2" id="KW-1185">Reference proteome</keyword>
<reference evidence="1 2" key="1">
    <citation type="submission" date="2015-05" db="EMBL/GenBank/DDBJ databases">
        <title>Photobacterium galathea sp. nov.</title>
        <authorList>
            <person name="Machado H."/>
            <person name="Gram L."/>
        </authorList>
    </citation>
    <scope>NUCLEOTIDE SEQUENCE [LARGE SCALE GENOMIC DNA]</scope>
    <source>
        <strain evidence="1 2">DSM 25995</strain>
    </source>
</reference>
<dbReference type="PATRIC" id="fig|754436.4.peg.2579"/>
<dbReference type="Pfam" id="PF09055">
    <property type="entry name" value="Sod_Ni"/>
    <property type="match status" value="1"/>
</dbReference>